<reference evidence="3" key="1">
    <citation type="submission" date="2024-04" db="EMBL/GenBank/DDBJ databases">
        <authorList>
            <person name="Shaw F."/>
            <person name="Minotto A."/>
        </authorList>
    </citation>
    <scope>NUCLEOTIDE SEQUENCE [LARGE SCALE GENOMIC DNA]</scope>
</reference>
<dbReference type="InterPro" id="IPR024983">
    <property type="entry name" value="CHAT_dom"/>
</dbReference>
<sequence length="935" mass="105284">MCEASYLPSAIRQPIVFVIMSLHYQFLDGGCATPEDRERIVKILSDEFALYSRPTHTNSEPSSDVEGYQGAFHFLQLTHLLQNKDTQPPLRSTMHTSGTIDPHDFAYYNCLLFRGFILKLTFMEESGEWDMLDEAIEIFSEGARDCPSDHPAYLFFLKNGFDSTRVRLLSFPNEKPEQGNQEISQDIGIFIDMFGRLSHADEEPQNKSVYEQVSLFPPESVLSFYELWPLSLRSIAERAGGDLTFHARTLDKAISQTWTTLVERPWHDDLHLILSQLHKWRFRFFRDEEDAKLWRDLLITYSEGHLWPVEKTLLRGYQTELYIEPQTPFHDLSEALGILLEDLQDTSQPIPSRIRTTMRFINEIEHSGTKNMDASCEVAYYLSEAVQLLPGASNFGQDVRTRLEISRSAQDLVNRAACFVLFTDEPLPAVRLLEQGRSTFWTKAMQLRTMKSALLPDSLQKSLDFLSNELEERIYTHNKRYQDRGAMKLDVGKEYAYRQYLRVQLEKKLDEIRTLPGMEDFITQEDFDSELAAEVSKDGPVVMLVASSHSCAAITLISPGNVVHVPLLDVTEDSLKAVRWFIGGIQSDVENHTISDEPRHFSVPLDILRAEDDFDSAEAVVDDGPDRYGRPKGKAKSDKDYRWVAYAFLWNSVVRPVIESLGLGKSGGRNRPRLWWCPTGAFSLLPIHAAFVPGKVSCSDYIVSSYTPSLRALLNARRAFQPIDRSSCRILLGAVPRPIYGSSLPSTVEEILGISDVVPAELILPIPPEDSVFSDSVTNGLSASTFLSQLADTTVLHLACHGRQNLDNPLESGFVLRDKFVTISELMPITSHGAFLAFLSACETARGSGGQPDEAAHLAATMLFAGFKSVIGTMWPMDDMDGPDIAEGVYRELFADGRELLDPNAVAYALDDAVQRLRSSGVSDERWAPYIHFGI</sequence>
<gene>
    <name evidence="2" type="ORF">GFSPODELE1_LOCUS8650</name>
</gene>
<dbReference type="Proteomes" id="UP001497453">
    <property type="component" value="Chromosome 6"/>
</dbReference>
<feature type="domain" description="CHAT" evidence="1">
    <location>
        <begin position="649"/>
        <end position="934"/>
    </location>
</feature>
<evidence type="ECO:0000313" key="2">
    <source>
        <dbReference type="EMBL" id="CAL1712069.1"/>
    </source>
</evidence>
<evidence type="ECO:0000259" key="1">
    <source>
        <dbReference type="Pfam" id="PF12770"/>
    </source>
</evidence>
<keyword evidence="3" id="KW-1185">Reference proteome</keyword>
<dbReference type="Pfam" id="PF12770">
    <property type="entry name" value="CHAT"/>
    <property type="match status" value="1"/>
</dbReference>
<name>A0ABP1DXU8_9APHY</name>
<accession>A0ABP1DXU8</accession>
<organism evidence="2 3">
    <name type="scientific">Somion occarium</name>
    <dbReference type="NCBI Taxonomy" id="3059160"/>
    <lineage>
        <taxon>Eukaryota</taxon>
        <taxon>Fungi</taxon>
        <taxon>Dikarya</taxon>
        <taxon>Basidiomycota</taxon>
        <taxon>Agaricomycotina</taxon>
        <taxon>Agaricomycetes</taxon>
        <taxon>Polyporales</taxon>
        <taxon>Cerrenaceae</taxon>
        <taxon>Somion</taxon>
    </lineage>
</organism>
<evidence type="ECO:0000313" key="3">
    <source>
        <dbReference type="Proteomes" id="UP001497453"/>
    </source>
</evidence>
<proteinExistence type="predicted"/>
<dbReference type="EMBL" id="OZ037949">
    <property type="protein sequence ID" value="CAL1712069.1"/>
    <property type="molecule type" value="Genomic_DNA"/>
</dbReference>
<protein>
    <recommendedName>
        <fullName evidence="1">CHAT domain-containing protein</fullName>
    </recommendedName>
</protein>